<dbReference type="SUPFAM" id="SSF53098">
    <property type="entry name" value="Ribonuclease H-like"/>
    <property type="match status" value="1"/>
</dbReference>
<comment type="cofactor">
    <cofactor evidence="1">
        <name>[4Fe-4S] cluster</name>
        <dbReference type="ChEBI" id="CHEBI:49883"/>
    </cofactor>
</comment>
<dbReference type="InterPro" id="IPR014001">
    <property type="entry name" value="Helicase_ATP-bd"/>
</dbReference>
<dbReference type="SMART" id="SM00487">
    <property type="entry name" value="DEXDc"/>
    <property type="match status" value="1"/>
</dbReference>
<dbReference type="HAMAP" id="MF_02206">
    <property type="entry name" value="DinG_exonucl"/>
    <property type="match status" value="1"/>
</dbReference>
<evidence type="ECO:0000256" key="6">
    <source>
        <dbReference type="ARBA" id="ARBA00022741"/>
    </source>
</evidence>
<evidence type="ECO:0000256" key="10">
    <source>
        <dbReference type="ARBA" id="ARBA00022932"/>
    </source>
</evidence>
<dbReference type="AlphaFoldDB" id="A0A0R1VVI7"/>
<gene>
    <name evidence="12 13" type="primary">dinG</name>
    <name evidence="15" type="ORF">FD16_GL001807</name>
</gene>
<proteinExistence type="inferred from homology"/>
<dbReference type="NCBIfam" id="TIGR00573">
    <property type="entry name" value="dnaq"/>
    <property type="match status" value="1"/>
</dbReference>
<keyword evidence="7 12" id="KW-0378">Hydrolase</keyword>
<keyword evidence="10" id="KW-0239">DNA-directed DNA polymerase</keyword>
<keyword evidence="4" id="KW-0235">DNA replication</keyword>
<dbReference type="Proteomes" id="UP000051820">
    <property type="component" value="Unassembled WGS sequence"/>
</dbReference>
<dbReference type="NCBIfam" id="TIGR01407">
    <property type="entry name" value="dinG_rel"/>
    <property type="match status" value="1"/>
</dbReference>
<dbReference type="Gene3D" id="3.40.50.300">
    <property type="entry name" value="P-loop containing nucleotide triphosphate hydrolases"/>
    <property type="match status" value="2"/>
</dbReference>
<organism evidence="15 16">
    <name type="scientific">Paucilactobacillus suebicus DSM 5007 = KCTC 3549</name>
    <dbReference type="NCBI Taxonomy" id="1423807"/>
    <lineage>
        <taxon>Bacteria</taxon>
        <taxon>Bacillati</taxon>
        <taxon>Bacillota</taxon>
        <taxon>Bacilli</taxon>
        <taxon>Lactobacillales</taxon>
        <taxon>Lactobacillaceae</taxon>
        <taxon>Paucilactobacillus</taxon>
    </lineage>
</organism>
<dbReference type="GO" id="GO:0043139">
    <property type="term" value="F:5'-3' DNA helicase activity"/>
    <property type="evidence" value="ECO:0007669"/>
    <property type="project" value="UniProtKB-EC"/>
</dbReference>
<dbReference type="EC" id="3.1.-.-" evidence="12 13"/>
<dbReference type="FunFam" id="3.30.420.10:FF:000045">
    <property type="entry name" value="3'-5' exonuclease DinG"/>
    <property type="match status" value="1"/>
</dbReference>
<dbReference type="PANTHER" id="PTHR11472">
    <property type="entry name" value="DNA REPAIR DEAD HELICASE RAD3/XP-D SUBFAMILY MEMBER"/>
    <property type="match status" value="1"/>
</dbReference>
<evidence type="ECO:0000256" key="3">
    <source>
        <dbReference type="ARBA" id="ARBA00022695"/>
    </source>
</evidence>
<keyword evidence="15" id="KW-0347">Helicase</keyword>
<keyword evidence="5 12" id="KW-0540">Nuclease</keyword>
<dbReference type="eggNOG" id="COG1199">
    <property type="taxonomic scope" value="Bacteria"/>
</dbReference>
<dbReference type="SMART" id="SM00491">
    <property type="entry name" value="HELICc2"/>
    <property type="match status" value="1"/>
</dbReference>
<dbReference type="RefSeq" id="WP_010622153.1">
    <property type="nucleotide sequence ID" value="NZ_AZGF01000042.1"/>
</dbReference>
<dbReference type="SUPFAM" id="SSF52540">
    <property type="entry name" value="P-loop containing nucleoside triphosphate hydrolases"/>
    <property type="match status" value="2"/>
</dbReference>
<dbReference type="GO" id="GO:0006260">
    <property type="term" value="P:DNA replication"/>
    <property type="evidence" value="ECO:0007669"/>
    <property type="project" value="UniProtKB-KW"/>
</dbReference>
<keyword evidence="8 12" id="KW-0269">Exonuclease</keyword>
<keyword evidence="9 12" id="KW-0067">ATP-binding</keyword>
<evidence type="ECO:0000256" key="7">
    <source>
        <dbReference type="ARBA" id="ARBA00022801"/>
    </source>
</evidence>
<dbReference type="CDD" id="cd06127">
    <property type="entry name" value="DEDDh"/>
    <property type="match status" value="1"/>
</dbReference>
<dbReference type="EMBL" id="AZGF01000042">
    <property type="protein sequence ID" value="KRM09423.1"/>
    <property type="molecule type" value="Genomic_DNA"/>
</dbReference>
<keyword evidence="6 12" id="KW-0547">Nucleotide-binding</keyword>
<reference evidence="15 16" key="1">
    <citation type="journal article" date="2015" name="Genome Announc.">
        <title>Expanding the biotechnology potential of lactobacilli through comparative genomics of 213 strains and associated genera.</title>
        <authorList>
            <person name="Sun Z."/>
            <person name="Harris H.M."/>
            <person name="McCann A."/>
            <person name="Guo C."/>
            <person name="Argimon S."/>
            <person name="Zhang W."/>
            <person name="Yang X."/>
            <person name="Jeffery I.B."/>
            <person name="Cooney J.C."/>
            <person name="Kagawa T.F."/>
            <person name="Liu W."/>
            <person name="Song Y."/>
            <person name="Salvetti E."/>
            <person name="Wrobel A."/>
            <person name="Rasinkangas P."/>
            <person name="Parkhill J."/>
            <person name="Rea M.C."/>
            <person name="O'Sullivan O."/>
            <person name="Ritari J."/>
            <person name="Douillard F.P."/>
            <person name="Paul Ross R."/>
            <person name="Yang R."/>
            <person name="Briner A.E."/>
            <person name="Felis G.E."/>
            <person name="de Vos W.M."/>
            <person name="Barrangou R."/>
            <person name="Klaenhammer T.R."/>
            <person name="Caufield P.W."/>
            <person name="Cui Y."/>
            <person name="Zhang H."/>
            <person name="O'Toole P.W."/>
        </authorList>
    </citation>
    <scope>NUCLEOTIDE SEQUENCE [LARGE SCALE GENOMIC DNA]</scope>
    <source>
        <strain evidence="15 16">DSM 5007</strain>
    </source>
</reference>
<dbReference type="GO" id="GO:0003887">
    <property type="term" value="F:DNA-directed DNA polymerase activity"/>
    <property type="evidence" value="ECO:0007669"/>
    <property type="project" value="UniProtKB-KW"/>
</dbReference>
<dbReference type="GO" id="GO:0005524">
    <property type="term" value="F:ATP binding"/>
    <property type="evidence" value="ECO:0007669"/>
    <property type="project" value="UniProtKB-UniRule"/>
</dbReference>
<dbReference type="InterPro" id="IPR013520">
    <property type="entry name" value="Ribonucl_H"/>
</dbReference>
<feature type="domain" description="Helicase ATP-binding" evidence="14">
    <location>
        <begin position="246"/>
        <end position="536"/>
    </location>
</feature>
<comment type="function">
    <text evidence="12 13">3'-5' exonuclease.</text>
</comment>
<evidence type="ECO:0000313" key="16">
    <source>
        <dbReference type="Proteomes" id="UP000051820"/>
    </source>
</evidence>
<dbReference type="Pfam" id="PF00929">
    <property type="entry name" value="RNase_T"/>
    <property type="match status" value="1"/>
</dbReference>
<keyword evidence="3" id="KW-0548">Nucleotidyltransferase</keyword>
<protein>
    <recommendedName>
        <fullName evidence="12 13">3'-5' exonuclease DinG</fullName>
        <ecNumber evidence="12 13">3.1.-.-</ecNumber>
    </recommendedName>
</protein>
<evidence type="ECO:0000256" key="12">
    <source>
        <dbReference type="HAMAP-Rule" id="MF_02206"/>
    </source>
</evidence>
<dbReference type="InterPro" id="IPR014013">
    <property type="entry name" value="Helic_SF1/SF2_ATP-bd_DinG/Rad3"/>
</dbReference>
<comment type="catalytic activity">
    <reaction evidence="11">
        <text>ATP + H2O = ADP + phosphate + H(+)</text>
        <dbReference type="Rhea" id="RHEA:13065"/>
        <dbReference type="ChEBI" id="CHEBI:15377"/>
        <dbReference type="ChEBI" id="CHEBI:15378"/>
        <dbReference type="ChEBI" id="CHEBI:30616"/>
        <dbReference type="ChEBI" id="CHEBI:43474"/>
        <dbReference type="ChEBI" id="CHEBI:456216"/>
        <dbReference type="EC" id="5.6.2.3"/>
    </reaction>
</comment>
<dbReference type="PATRIC" id="fig|1423807.3.peg.1851"/>
<dbReference type="InterPro" id="IPR006310">
    <property type="entry name" value="DinG"/>
</dbReference>
<dbReference type="InterPro" id="IPR027417">
    <property type="entry name" value="P-loop_NTPase"/>
</dbReference>
<comment type="similarity">
    <text evidence="12 13">Belongs to the helicase family. DinG subfamily. Type 2 sub-subfamily.</text>
</comment>
<feature type="binding site" evidence="12">
    <location>
        <begin position="283"/>
        <end position="290"/>
    </location>
    <ligand>
        <name>ATP</name>
        <dbReference type="ChEBI" id="CHEBI:30616"/>
    </ligand>
</feature>
<dbReference type="InterPro" id="IPR011545">
    <property type="entry name" value="DEAD/DEAH_box_helicase_dom"/>
</dbReference>
<dbReference type="GO" id="GO:0016887">
    <property type="term" value="F:ATP hydrolysis activity"/>
    <property type="evidence" value="ECO:0007669"/>
    <property type="project" value="RHEA"/>
</dbReference>
<keyword evidence="16" id="KW-1185">Reference proteome</keyword>
<dbReference type="InterPro" id="IPR006054">
    <property type="entry name" value="DnaQ"/>
</dbReference>
<accession>A0A0R1VVI7</accession>
<dbReference type="SMART" id="SM00479">
    <property type="entry name" value="EXOIII"/>
    <property type="match status" value="1"/>
</dbReference>
<evidence type="ECO:0000259" key="14">
    <source>
        <dbReference type="PROSITE" id="PS51193"/>
    </source>
</evidence>
<dbReference type="OrthoDB" id="9803913at2"/>
<evidence type="ECO:0000313" key="15">
    <source>
        <dbReference type="EMBL" id="KRM09423.1"/>
    </source>
</evidence>
<dbReference type="InterPro" id="IPR012337">
    <property type="entry name" value="RNaseH-like_sf"/>
</dbReference>
<sequence>MKSSKIYSVVDLETTGTSYKNGDRIIQVGCVLFSDGKMINKFESIINPQTSIPQTIEQLTGITNHDVKNAPLFDDIAPTLFSLLSDTVFVAHNVGFDFPFLNAEMERAGYPSLDIKAIDTVTLSQILLPNEPSFRLRDLTNYLSIDHDSPHTADSDAQATGELLVQLFDKLHQLPTTTLQSIIKLRLSLPYDTDNVFKKELEERSSTNKLPNNLNVVGGLVLQKPVNFEIVENRSSAKFPRSKAAKIKSYGQFLSYRPSQAKMMNAIHNNYTHDDVKNMIVEAGTGTGKTLGYLLPAIYLAYPNQRIIVSTATNILQKQLSATGIGQLNNILPFKINSVVLKGSRHYIDIAKFMHSLSVIEDSKPIQLVKAKLLVWLTETKSGDLDELNLNSYRLPYFSEIRHEGILSLNQQSRYYDDDFLVRQQKALKHASIIVVNHAYLASHAQELGSNIDKPYLIIDEAQHLSDSILKRSRQKIDFPLINAAIHIMQSLVNANHDRNLRNVFNDLPLGTYNIDLLRNDLLNLDEAFKQFEQALYRQFMLNVNTSREQQIIEETIDNHKLANMLQPANRILSDLEQSLGSLHLHFNTLFRMFEKNQIHWLTSDRYLVTQFQSQLLIITQAYDTLHHFSEVLQKQLNESVFWLTVHQSSEKSNLQLSGGLLTTSGFLAEQIYPYFKKATFVGATLFSSGRSRYLYDQLDIKAEKTRVKKYHSPFDFANQASLMIANDAPIISSENYRDYISYLSQTIYQIAKDNPRQTMILFNSLLTIEQVYSQLHSTDLFLQRDILAQGVTGNKEKIMKQFVTGSQSILLGASSFWEGIDLPKDQLQLLIITRLPFDFPDAILQRAENNWLKQNHKNPFYSSALPKTTLRIRQGIGRLIRTPDDYGVAIILDRRIHERKYGQSILNTLPSELPVSSIPTSEILSETKAFFKKHD</sequence>
<evidence type="ECO:0000256" key="5">
    <source>
        <dbReference type="ARBA" id="ARBA00022722"/>
    </source>
</evidence>
<dbReference type="eggNOG" id="COG0847">
    <property type="taxonomic scope" value="Bacteria"/>
</dbReference>
<comment type="caution">
    <text evidence="15">The sequence shown here is derived from an EMBL/GenBank/DDBJ whole genome shotgun (WGS) entry which is preliminary data.</text>
</comment>
<evidence type="ECO:0000256" key="2">
    <source>
        <dbReference type="ARBA" id="ARBA00022679"/>
    </source>
</evidence>
<dbReference type="Gene3D" id="3.30.420.10">
    <property type="entry name" value="Ribonuclease H-like superfamily/Ribonuclease H"/>
    <property type="match status" value="1"/>
</dbReference>
<dbReference type="Pfam" id="PF00270">
    <property type="entry name" value="DEAD"/>
    <property type="match status" value="1"/>
</dbReference>
<dbReference type="STRING" id="1423807.FD16_GL001807"/>
<dbReference type="InterPro" id="IPR036397">
    <property type="entry name" value="RNaseH_sf"/>
</dbReference>
<evidence type="ECO:0000256" key="8">
    <source>
        <dbReference type="ARBA" id="ARBA00022839"/>
    </source>
</evidence>
<dbReference type="InterPro" id="IPR006555">
    <property type="entry name" value="ATP-dep_Helicase_C"/>
</dbReference>
<dbReference type="InterPro" id="IPR045028">
    <property type="entry name" value="DinG/Rad3-like"/>
</dbReference>
<feature type="short sequence motif" description="DEAH box" evidence="12">
    <location>
        <begin position="460"/>
        <end position="463"/>
    </location>
</feature>
<dbReference type="GO" id="GO:0003677">
    <property type="term" value="F:DNA binding"/>
    <property type="evidence" value="ECO:0007669"/>
    <property type="project" value="InterPro"/>
</dbReference>
<keyword evidence="2" id="KW-0808">Transferase</keyword>
<name>A0A0R1VVI7_9LACO</name>
<dbReference type="GO" id="GO:0008408">
    <property type="term" value="F:3'-5' exonuclease activity"/>
    <property type="evidence" value="ECO:0007669"/>
    <property type="project" value="UniProtKB-UniRule"/>
</dbReference>
<dbReference type="Pfam" id="PF13307">
    <property type="entry name" value="Helicase_C_2"/>
    <property type="match status" value="1"/>
</dbReference>
<evidence type="ECO:0000256" key="11">
    <source>
        <dbReference type="ARBA" id="ARBA00048954"/>
    </source>
</evidence>
<evidence type="ECO:0000256" key="9">
    <source>
        <dbReference type="ARBA" id="ARBA00022840"/>
    </source>
</evidence>
<dbReference type="PROSITE" id="PS51193">
    <property type="entry name" value="HELICASE_ATP_BIND_2"/>
    <property type="match status" value="1"/>
</dbReference>
<evidence type="ECO:0000256" key="13">
    <source>
        <dbReference type="RuleBase" id="RU364106"/>
    </source>
</evidence>
<dbReference type="PANTHER" id="PTHR11472:SF34">
    <property type="entry name" value="REGULATOR OF TELOMERE ELONGATION HELICASE 1"/>
    <property type="match status" value="1"/>
</dbReference>
<evidence type="ECO:0000256" key="4">
    <source>
        <dbReference type="ARBA" id="ARBA00022705"/>
    </source>
</evidence>
<evidence type="ECO:0000256" key="1">
    <source>
        <dbReference type="ARBA" id="ARBA00001966"/>
    </source>
</evidence>